<evidence type="ECO:0000313" key="2">
    <source>
        <dbReference type="EMBL" id="KEQ95751.1"/>
    </source>
</evidence>
<dbReference type="AlphaFoldDB" id="A0A074ZAF1"/>
<dbReference type="CDD" id="cd21109">
    <property type="entry name" value="SPASM"/>
    <property type="match status" value="1"/>
</dbReference>
<dbReference type="GeneID" id="25368241"/>
<gene>
    <name evidence="2" type="ORF">AUEXF2481DRAFT_4710</name>
</gene>
<name>A0A074ZAF1_AURSE</name>
<protein>
    <recommendedName>
        <fullName evidence="4">Amidoligase enzyme</fullName>
    </recommendedName>
</protein>
<sequence length="465" mass="51932">MASSSTTSGCSSMSSNITFGLEYELKLRLTADQLKQEISGNVKVVSNPGEVRLSKVGPQYLKNEYRNFAFLDPNSSAPRTSLVTRADGQASLYRGYSTEALSIMQKRLQVAPGLGSTSIYQGAGKQADFSAARLHLTHDASLNGLSKSAKIATGLCTSEQAETTDFVGTEIVTAPHSSPREACDEVNRISAALRSDGLNYIIDDECAMHIHVGKQDGTPFSVRTLQNLAYLTLIYEHELARMTVPRKRGTDFETLSNRVDFATECPSPTEHHAYLCNQAGNISEGSLEVIWNYQSLSEIRKALFDGVDSAAVPIEAFVKLLGTKGRMVNFSYCSRDVTKNEPAATVEFRQHQGTLEGDDVLHWARHCTALVALAERYAIKNTRCYITNWDDTIDIEQLWREMVLPESTKQFYRNRIQEYDVRWPDVHQTPLCEPDMVFDDDFSFSDEEFEDSEPSMTETEVQEKC</sequence>
<evidence type="ECO:0008006" key="4">
    <source>
        <dbReference type="Google" id="ProtNLM"/>
    </source>
</evidence>
<evidence type="ECO:0000256" key="1">
    <source>
        <dbReference type="SAM" id="MobiDB-lite"/>
    </source>
</evidence>
<dbReference type="RefSeq" id="XP_013344075.1">
    <property type="nucleotide sequence ID" value="XM_013488621.1"/>
</dbReference>
<keyword evidence="3" id="KW-1185">Reference proteome</keyword>
<dbReference type="InterPro" id="IPR022025">
    <property type="entry name" value="Amidoligase_2"/>
</dbReference>
<dbReference type="InParanoid" id="A0A074ZAF1"/>
<dbReference type="STRING" id="1043005.A0A074ZAF1"/>
<evidence type="ECO:0000313" key="3">
    <source>
        <dbReference type="Proteomes" id="UP000030641"/>
    </source>
</evidence>
<reference evidence="2 3" key="1">
    <citation type="journal article" date="2014" name="BMC Genomics">
        <title>Genome sequencing of four Aureobasidium pullulans varieties: biotechnological potential, stress tolerance, and description of new species.</title>
        <authorList>
            <person name="Gostin Ar C."/>
            <person name="Ohm R.A."/>
            <person name="Kogej T."/>
            <person name="Sonjak S."/>
            <person name="Turk M."/>
            <person name="Zajc J."/>
            <person name="Zalar P."/>
            <person name="Grube M."/>
            <person name="Sun H."/>
            <person name="Han J."/>
            <person name="Sharma A."/>
            <person name="Chiniquy J."/>
            <person name="Ngan C.Y."/>
            <person name="Lipzen A."/>
            <person name="Barry K."/>
            <person name="Grigoriev I.V."/>
            <person name="Gunde-Cimerman N."/>
        </authorList>
    </citation>
    <scope>NUCLEOTIDE SEQUENCE [LARGE SCALE GENOMIC DNA]</scope>
    <source>
        <strain evidence="2 3">EXF-2481</strain>
    </source>
</reference>
<dbReference type="OMA" id="ISHWIDF"/>
<dbReference type="PANTHER" id="PTHR36847:SF1">
    <property type="entry name" value="AMIDOLIGASE ENZYME"/>
    <property type="match status" value="1"/>
</dbReference>
<dbReference type="Pfam" id="PF12224">
    <property type="entry name" value="Amidoligase_2"/>
    <property type="match status" value="1"/>
</dbReference>
<feature type="region of interest" description="Disordered" evidence="1">
    <location>
        <begin position="446"/>
        <end position="465"/>
    </location>
</feature>
<dbReference type="Proteomes" id="UP000030641">
    <property type="component" value="Unassembled WGS sequence"/>
</dbReference>
<dbReference type="EMBL" id="KL584758">
    <property type="protein sequence ID" value="KEQ95751.1"/>
    <property type="molecule type" value="Genomic_DNA"/>
</dbReference>
<dbReference type="HOGENOM" id="CLU_611076_0_0_1"/>
<dbReference type="PANTHER" id="PTHR36847">
    <property type="entry name" value="AMIDOLIGASE ENZYME"/>
    <property type="match status" value="1"/>
</dbReference>
<accession>A0A074ZAF1</accession>
<proteinExistence type="predicted"/>
<organism evidence="2 3">
    <name type="scientific">Aureobasidium subglaciale (strain EXF-2481)</name>
    <name type="common">Aureobasidium pullulans var. subglaciale</name>
    <dbReference type="NCBI Taxonomy" id="1043005"/>
    <lineage>
        <taxon>Eukaryota</taxon>
        <taxon>Fungi</taxon>
        <taxon>Dikarya</taxon>
        <taxon>Ascomycota</taxon>
        <taxon>Pezizomycotina</taxon>
        <taxon>Dothideomycetes</taxon>
        <taxon>Dothideomycetidae</taxon>
        <taxon>Dothideales</taxon>
        <taxon>Saccotheciaceae</taxon>
        <taxon>Aureobasidium</taxon>
    </lineage>
</organism>
<dbReference type="OrthoDB" id="412402at2759"/>